<accession>A0AAW9RHK7</accession>
<evidence type="ECO:0000259" key="2">
    <source>
        <dbReference type="Pfam" id="PF00345"/>
    </source>
</evidence>
<dbReference type="SUPFAM" id="SSF49354">
    <property type="entry name" value="PapD-like"/>
    <property type="match status" value="1"/>
</dbReference>
<protein>
    <submittedName>
        <fullName evidence="3">Fimbria/pilus periplasmic chaperone</fullName>
    </submittedName>
</protein>
<keyword evidence="1" id="KW-0732">Signal</keyword>
<organism evidence="3 4">
    <name type="scientific">Elongatibacter sediminis</name>
    <dbReference type="NCBI Taxonomy" id="3119006"/>
    <lineage>
        <taxon>Bacteria</taxon>
        <taxon>Pseudomonadati</taxon>
        <taxon>Pseudomonadota</taxon>
        <taxon>Gammaproteobacteria</taxon>
        <taxon>Chromatiales</taxon>
        <taxon>Wenzhouxiangellaceae</taxon>
        <taxon>Elongatibacter</taxon>
    </lineage>
</organism>
<dbReference type="InterPro" id="IPR050643">
    <property type="entry name" value="Periplasmic_pilus_chap"/>
</dbReference>
<dbReference type="InterPro" id="IPR013783">
    <property type="entry name" value="Ig-like_fold"/>
</dbReference>
<proteinExistence type="predicted"/>
<dbReference type="PANTHER" id="PTHR30251">
    <property type="entry name" value="PILUS ASSEMBLY CHAPERONE"/>
    <property type="match status" value="1"/>
</dbReference>
<dbReference type="GO" id="GO:0030288">
    <property type="term" value="C:outer membrane-bounded periplasmic space"/>
    <property type="evidence" value="ECO:0007669"/>
    <property type="project" value="InterPro"/>
</dbReference>
<feature type="signal peptide" evidence="1">
    <location>
        <begin position="1"/>
        <end position="30"/>
    </location>
</feature>
<dbReference type="RefSeq" id="WP_354696234.1">
    <property type="nucleotide sequence ID" value="NZ_JAZHOG010000010.1"/>
</dbReference>
<dbReference type="InterPro" id="IPR016147">
    <property type="entry name" value="Pili_assmbl_chaperone_N"/>
</dbReference>
<dbReference type="EMBL" id="JAZHOG010000010">
    <property type="protein sequence ID" value="MEJ8568914.1"/>
    <property type="molecule type" value="Genomic_DNA"/>
</dbReference>
<dbReference type="Gene3D" id="2.60.40.10">
    <property type="entry name" value="Immunoglobulins"/>
    <property type="match status" value="1"/>
</dbReference>
<sequence>MQHSTVLSTFFRSAAAIGLALSLFPGYARADTLIVEPAELSLSAVRPATDIVVRNPGSQEAVVNFEVRQWTQDNGRERLTPSTRLILHPERVNIKPGDVARIRVGLRLSGPRWEEEAFRIMVTETREVTDAGSPASLTIRRRVFQRADIPLFLRPPGRVNPRLRWSIERNPAGEVVLQAGNSGKAHVRLHSASLQGPGGHSIHKRNMSDYLLPGGTRTWVLAPDAAAGLWQLTADTNAGPMEARLELEPNMTAARALSLAP</sequence>
<gene>
    <name evidence="3" type="ORF">V3330_14870</name>
</gene>
<evidence type="ECO:0000313" key="4">
    <source>
        <dbReference type="Proteomes" id="UP001359886"/>
    </source>
</evidence>
<feature type="chain" id="PRO_5043835840" evidence="1">
    <location>
        <begin position="31"/>
        <end position="261"/>
    </location>
</feature>
<comment type="caution">
    <text evidence="3">The sequence shown here is derived from an EMBL/GenBank/DDBJ whole genome shotgun (WGS) entry which is preliminary data.</text>
</comment>
<feature type="domain" description="Pili assembly chaperone N-terminal" evidence="2">
    <location>
        <begin position="35"/>
        <end position="157"/>
    </location>
</feature>
<dbReference type="InterPro" id="IPR008962">
    <property type="entry name" value="PapD-like_sf"/>
</dbReference>
<dbReference type="AlphaFoldDB" id="A0AAW9RHK7"/>
<dbReference type="GO" id="GO:0071555">
    <property type="term" value="P:cell wall organization"/>
    <property type="evidence" value="ECO:0007669"/>
    <property type="project" value="InterPro"/>
</dbReference>
<reference evidence="3 4" key="1">
    <citation type="submission" date="2024-02" db="EMBL/GenBank/DDBJ databases">
        <title>A novel Wenzhouxiangellaceae bacterium, isolated from coastal sediments.</title>
        <authorList>
            <person name="Du Z.-J."/>
            <person name="Ye Y.-Q."/>
            <person name="Zhang X.-Y."/>
        </authorList>
    </citation>
    <scope>NUCLEOTIDE SEQUENCE [LARGE SCALE GENOMIC DNA]</scope>
    <source>
        <strain evidence="3 4">CH-27</strain>
    </source>
</reference>
<evidence type="ECO:0000313" key="3">
    <source>
        <dbReference type="EMBL" id="MEJ8568914.1"/>
    </source>
</evidence>
<keyword evidence="4" id="KW-1185">Reference proteome</keyword>
<dbReference type="Pfam" id="PF00345">
    <property type="entry name" value="PapD_N"/>
    <property type="match status" value="1"/>
</dbReference>
<evidence type="ECO:0000256" key="1">
    <source>
        <dbReference type="SAM" id="SignalP"/>
    </source>
</evidence>
<dbReference type="Proteomes" id="UP001359886">
    <property type="component" value="Unassembled WGS sequence"/>
</dbReference>
<name>A0AAW9RHK7_9GAMM</name>
<dbReference type="PANTHER" id="PTHR30251:SF4">
    <property type="entry name" value="SLR1668 PROTEIN"/>
    <property type="match status" value="1"/>
</dbReference>